<dbReference type="OrthoDB" id="4850761at2759"/>
<reference evidence="2 3" key="1">
    <citation type="journal article" date="2019" name="PLoS ONE">
        <title>Comparative genome analysis indicates high evolutionary potential of pathogenicity genes in Colletotrichum tanaceti.</title>
        <authorList>
            <person name="Lelwala R.V."/>
            <person name="Korhonen P.K."/>
            <person name="Young N.D."/>
            <person name="Scott J.B."/>
            <person name="Ades P.A."/>
            <person name="Gasser R.B."/>
            <person name="Taylor P.W.J."/>
        </authorList>
    </citation>
    <scope>NUCLEOTIDE SEQUENCE [LARGE SCALE GENOMIC DNA]</scope>
    <source>
        <strain evidence="2">BRIP57314</strain>
    </source>
</reference>
<comment type="caution">
    <text evidence="2">The sequence shown here is derived from an EMBL/GenBank/DDBJ whole genome shotgun (WGS) entry which is preliminary data.</text>
</comment>
<organism evidence="2 3">
    <name type="scientific">Colletotrichum tanaceti</name>
    <dbReference type="NCBI Taxonomy" id="1306861"/>
    <lineage>
        <taxon>Eukaryota</taxon>
        <taxon>Fungi</taxon>
        <taxon>Dikarya</taxon>
        <taxon>Ascomycota</taxon>
        <taxon>Pezizomycotina</taxon>
        <taxon>Sordariomycetes</taxon>
        <taxon>Hypocreomycetidae</taxon>
        <taxon>Glomerellales</taxon>
        <taxon>Glomerellaceae</taxon>
        <taxon>Colletotrichum</taxon>
        <taxon>Colletotrichum destructivum species complex</taxon>
    </lineage>
</organism>
<dbReference type="STRING" id="1306861.A0A4U6X127"/>
<dbReference type="EMBL" id="PJEX01000869">
    <property type="protein sequence ID" value="TKW48593.1"/>
    <property type="molecule type" value="Genomic_DNA"/>
</dbReference>
<dbReference type="Proteomes" id="UP000310108">
    <property type="component" value="Unassembled WGS sequence"/>
</dbReference>
<protein>
    <submittedName>
        <fullName evidence="2">Uncharacterized protein</fullName>
    </submittedName>
</protein>
<proteinExistence type="predicted"/>
<evidence type="ECO:0000256" key="1">
    <source>
        <dbReference type="SAM" id="MobiDB-lite"/>
    </source>
</evidence>
<accession>A0A4U6X127</accession>
<gene>
    <name evidence="2" type="ORF">CTA1_8317</name>
</gene>
<sequence length="501" mass="55347">MPYPTPDTQARFSKSVISQSSSRTRRVIEAGRIVMSSRDLDSALIEVPPSTLEDLGHDGKAVAEFAIPLQEYAKHVEPGPRDAVIELETSSGVSITGLINGTPSFFRLPDSKKFVEAYTANLQSPLKYGDCGAWVWSADLQTKKLFGHVVAGSPTTGLALVMPAHRVFREALEHLSTISLGTDDSDEEGSGSRPSNRWKDEAKLNSTEPLTFLMDAQGDDHGPSEDAVLHLVRSPSEQEWLSPTPREWVEEISRDYNGFFRKIESDFERLVNMAIGKSTHRQSQPSGGQPGGNTAPGSGLTVDVDQRQVVPWRASTAEDIHQARIFKAATVFHAYGMDRNVKTLGVFSALSFCFHDASGNPRPVEELTVDEDSDGSVPLDGSKMAPGDDLGATTISHNDVWALGYYLLEMFSIVTDKDDPKRHYRSEVLLALAQNKANLRVDILFPSQQPLGPFPFAESLLLPQVDLYNLALGQWQRQQRCDHGLLMMERCVMLWGLRVLR</sequence>
<evidence type="ECO:0000313" key="2">
    <source>
        <dbReference type="EMBL" id="TKW48593.1"/>
    </source>
</evidence>
<evidence type="ECO:0000313" key="3">
    <source>
        <dbReference type="Proteomes" id="UP000310108"/>
    </source>
</evidence>
<name>A0A4U6X127_9PEZI</name>
<feature type="region of interest" description="Disordered" evidence="1">
    <location>
        <begin position="179"/>
        <end position="204"/>
    </location>
</feature>
<feature type="region of interest" description="Disordered" evidence="1">
    <location>
        <begin position="278"/>
        <end position="299"/>
    </location>
</feature>
<keyword evidence="3" id="KW-1185">Reference proteome</keyword>
<dbReference type="AlphaFoldDB" id="A0A4U6X127"/>